<dbReference type="PANTHER" id="PTHR11559">
    <property type="entry name" value="CARBOXYLESTERASE"/>
    <property type="match status" value="1"/>
</dbReference>
<evidence type="ECO:0000256" key="1">
    <source>
        <dbReference type="ARBA" id="ARBA00005964"/>
    </source>
</evidence>
<proteinExistence type="inferred from homology"/>
<dbReference type="Pfam" id="PF00135">
    <property type="entry name" value="COesterase"/>
    <property type="match status" value="1"/>
</dbReference>
<evidence type="ECO:0000313" key="7">
    <source>
        <dbReference type="Proteomes" id="UP000594262"/>
    </source>
</evidence>
<evidence type="ECO:0000313" key="6">
    <source>
        <dbReference type="EnsemblMetazoa" id="CLYHEMP001746.1"/>
    </source>
</evidence>
<keyword evidence="4" id="KW-0472">Membrane</keyword>
<feature type="domain" description="Carboxylesterase type B" evidence="5">
    <location>
        <begin position="45"/>
        <end position="528"/>
    </location>
</feature>
<keyword evidence="2 3" id="KW-0378">Hydrolase</keyword>
<evidence type="ECO:0000259" key="5">
    <source>
        <dbReference type="Pfam" id="PF00135"/>
    </source>
</evidence>
<dbReference type="InterPro" id="IPR050309">
    <property type="entry name" value="Type-B_Carboxylest/Lipase"/>
</dbReference>
<dbReference type="EC" id="3.1.1.-" evidence="3"/>
<evidence type="ECO:0000256" key="4">
    <source>
        <dbReference type="SAM" id="Phobius"/>
    </source>
</evidence>
<dbReference type="InterPro" id="IPR019826">
    <property type="entry name" value="Carboxylesterase_B_AS"/>
</dbReference>
<comment type="similarity">
    <text evidence="1 3">Belongs to the type-B carboxylesterase/lipase family.</text>
</comment>
<dbReference type="Gene3D" id="3.40.50.1820">
    <property type="entry name" value="alpha/beta hydrolase"/>
    <property type="match status" value="1"/>
</dbReference>
<dbReference type="Proteomes" id="UP000594262">
    <property type="component" value="Unplaced"/>
</dbReference>
<dbReference type="EnsemblMetazoa" id="CLYHEMT001746.1">
    <property type="protein sequence ID" value="CLYHEMP001746.1"/>
    <property type="gene ID" value="CLYHEMG001746"/>
</dbReference>
<dbReference type="AlphaFoldDB" id="A0A7M5WQF5"/>
<dbReference type="InterPro" id="IPR002018">
    <property type="entry name" value="CarbesteraseB"/>
</dbReference>
<keyword evidence="4" id="KW-0812">Transmembrane</keyword>
<dbReference type="InterPro" id="IPR029058">
    <property type="entry name" value="AB_hydrolase_fold"/>
</dbReference>
<accession>A0A7M5WQF5</accession>
<dbReference type="OrthoDB" id="408631at2759"/>
<evidence type="ECO:0000256" key="2">
    <source>
        <dbReference type="ARBA" id="ARBA00022801"/>
    </source>
</evidence>
<dbReference type="GeneID" id="136801634"/>
<sequence>MANKKGLLIATLIILIIVVAVTLALVFTLKKDDDNNKSLPTSSFKVVQTKQGGIEGKIIKVTRDDGKTENVYRFRNVPYAEPPIGDLRWKAPKPIQKQSKTLKYSDQQIWCAQIQTPNNIINITEDCLILTIRQPESATPDQPLPVLFWIHGGALARGSSDWYYPDEQTSASLGMVTVSINYRLGIFGFLSIKELWSTNDGEEGQYGNFGILDMIEALKWVKMNIQSFGGDPNKVTILGESGGGAAVFSLITSPLTDGLFNKAIAASGYPVSLETTYQRADSRYGSSFKEDLRCSNGNDGDVMTCLREKTMTSILDKDPSMMRPLNESSWVFPFNRRLNDYPIRVIDDEIINTPLGSPGKYLQKDLKVLIGNTAAELPPQNATKTIQGLEEFLKPRILSFTDMDTYEELMNLYRQKRPDDKTSPADITPQLVYLQMAADIVLSCQTNDIVHNISLESNLTVYRYLHSQPLSENQNDDNEFESTAYHGIDTDVLFGIKYYYPDYNITDSDQKLILNFRQIVKDFVYGAPEFETTYTNKTIEFWDDRILTWDKPYHEKECKVLGDNGFLKRAWGQLG</sequence>
<dbReference type="RefSeq" id="XP_066914376.1">
    <property type="nucleotide sequence ID" value="XM_067058275.1"/>
</dbReference>
<reference evidence="6" key="1">
    <citation type="submission" date="2021-01" db="UniProtKB">
        <authorList>
            <consortium name="EnsemblMetazoa"/>
        </authorList>
    </citation>
    <scope>IDENTIFICATION</scope>
</reference>
<keyword evidence="4" id="KW-1133">Transmembrane helix</keyword>
<dbReference type="GO" id="GO:0016787">
    <property type="term" value="F:hydrolase activity"/>
    <property type="evidence" value="ECO:0007669"/>
    <property type="project" value="UniProtKB-KW"/>
</dbReference>
<dbReference type="PROSITE" id="PS00122">
    <property type="entry name" value="CARBOXYLESTERASE_B_1"/>
    <property type="match status" value="1"/>
</dbReference>
<dbReference type="SUPFAM" id="SSF53474">
    <property type="entry name" value="alpha/beta-Hydrolases"/>
    <property type="match status" value="1"/>
</dbReference>
<evidence type="ECO:0000256" key="3">
    <source>
        <dbReference type="RuleBase" id="RU361235"/>
    </source>
</evidence>
<feature type="transmembrane region" description="Helical" evidence="4">
    <location>
        <begin position="7"/>
        <end position="29"/>
    </location>
</feature>
<name>A0A7M5WQF5_9CNID</name>
<keyword evidence="7" id="KW-1185">Reference proteome</keyword>
<organism evidence="6 7">
    <name type="scientific">Clytia hemisphaerica</name>
    <dbReference type="NCBI Taxonomy" id="252671"/>
    <lineage>
        <taxon>Eukaryota</taxon>
        <taxon>Metazoa</taxon>
        <taxon>Cnidaria</taxon>
        <taxon>Hydrozoa</taxon>
        <taxon>Hydroidolina</taxon>
        <taxon>Leptothecata</taxon>
        <taxon>Obeliida</taxon>
        <taxon>Clytiidae</taxon>
        <taxon>Clytia</taxon>
    </lineage>
</organism>
<protein>
    <recommendedName>
        <fullName evidence="3">Carboxylic ester hydrolase</fullName>
        <ecNumber evidence="3">3.1.1.-</ecNumber>
    </recommendedName>
</protein>